<gene>
    <name evidence="1" type="ORF">LMANV2_290021</name>
</gene>
<name>A0AAQ1P023_LEPIR</name>
<dbReference type="Proteomes" id="UP000234460">
    <property type="component" value="Chromosome LMANV2"/>
</dbReference>
<reference evidence="1 2" key="1">
    <citation type="submission" date="2017-11" db="EMBL/GenBank/DDBJ databases">
        <authorList>
            <person name="Lechat P."/>
        </authorList>
    </citation>
    <scope>NUCLEOTIDE SEQUENCE [LARGE SCALE GENOMIC DNA]</scope>
    <source>
        <strain evidence="1">L495</strain>
    </source>
</reference>
<organism evidence="1 2">
    <name type="scientific">Leptospira interrogans serovar Manilae</name>
    <dbReference type="NCBI Taxonomy" id="214675"/>
    <lineage>
        <taxon>Bacteria</taxon>
        <taxon>Pseudomonadati</taxon>
        <taxon>Spirochaetota</taxon>
        <taxon>Spirochaetia</taxon>
        <taxon>Leptospirales</taxon>
        <taxon>Leptospiraceae</taxon>
        <taxon>Leptospira</taxon>
    </lineage>
</organism>
<dbReference type="EMBL" id="OEJX01000022">
    <property type="protein sequence ID" value="SOR61353.1"/>
    <property type="molecule type" value="Genomic_DNA"/>
</dbReference>
<comment type="caution">
    <text evidence="1">The sequence shown here is derived from an EMBL/GenBank/DDBJ whole genome shotgun (WGS) entry which is preliminary data.</text>
</comment>
<accession>A0AAQ1P023</accession>
<proteinExistence type="predicted"/>
<evidence type="ECO:0000313" key="1">
    <source>
        <dbReference type="EMBL" id="SOR61353.1"/>
    </source>
</evidence>
<evidence type="ECO:0000313" key="2">
    <source>
        <dbReference type="Proteomes" id="UP000234460"/>
    </source>
</evidence>
<dbReference type="AlphaFoldDB" id="A0AAQ1P023"/>
<protein>
    <submittedName>
        <fullName evidence="1">Uncharacterized protein</fullName>
    </submittedName>
</protein>
<sequence>MNIQHILYNLLTLKVYNLKVRTLCANCEDCVRTLKITLTDLYDKTA</sequence>